<dbReference type="InterPro" id="IPR018422">
    <property type="entry name" value="Cation/H_exchanger_CPA1"/>
</dbReference>
<feature type="transmembrane region" description="Helical" evidence="10">
    <location>
        <begin position="378"/>
        <end position="401"/>
    </location>
</feature>
<dbReference type="Proteomes" id="UP001501490">
    <property type="component" value="Unassembled WGS sequence"/>
</dbReference>
<feature type="transmembrane region" description="Helical" evidence="10">
    <location>
        <begin position="78"/>
        <end position="105"/>
    </location>
</feature>
<evidence type="ECO:0000256" key="3">
    <source>
        <dbReference type="ARBA" id="ARBA00022475"/>
    </source>
</evidence>
<dbReference type="PANTHER" id="PTHR10110">
    <property type="entry name" value="SODIUM/HYDROGEN EXCHANGER"/>
    <property type="match status" value="1"/>
</dbReference>
<dbReference type="RefSeq" id="WP_344807136.1">
    <property type="nucleotide sequence ID" value="NZ_BAABAB010000026.1"/>
</dbReference>
<keyword evidence="10" id="KW-0050">Antiport</keyword>
<proteinExistence type="inferred from homology"/>
<sequence>MEALLLVVLLGTVVLIGTAVGGRYSVAPPVLLIVGGALLALIPELSHVTLPSEAVLLLFLPPILYYESLNTSLREIRANLRVILMSAIVLVIATMVAIGYALSAIGVPPAAAWILGAVLAPTDAAAVAGLAKRMPRRTLTTLHAESLVNDGTALVLFGLALAALGGEGVPGPPELAGRFLWSFAGGILAGALVGAVVVGIRRRVDNTMIEGGLSVLTPFVGFLLAEVVHASGVVAVVVSGLILAYYGPRVIRARSRFWTFAFWDLSTFMINGSLFVLVGMQVPQAIHNIDGTTFGRALGVALLASAVTIIVRLAWVHVTAGVIRLVDRRDVQRTRRVSWKVRTATGWAGFRGAVSLAAALAVPATLADGTPYAERNLIVFTTVTVILVTILVQGLTLPYVLRWAGLTSGDESRERETRTARMKATQVALDELPGIAGSLAAPEEMVDRLRAEYEEHLEQLRAEGADGEQDRQAVAYEQQEHELRLAVLQRKRQAITELRDANRIDDYVLRDLQAGLDIEEIRLLGPASLE</sequence>
<accession>A0ABP7AEI8</accession>
<dbReference type="PANTHER" id="PTHR10110:SF86">
    <property type="entry name" value="SODIUM_HYDROGEN EXCHANGER 7"/>
    <property type="match status" value="1"/>
</dbReference>
<keyword evidence="6 10" id="KW-0915">Sodium</keyword>
<keyword evidence="9 10" id="KW-0739">Sodium transport</keyword>
<gene>
    <name evidence="13" type="ORF">GCM10022236_36120</name>
</gene>
<evidence type="ECO:0000256" key="9">
    <source>
        <dbReference type="ARBA" id="ARBA00023201"/>
    </source>
</evidence>
<comment type="caution">
    <text evidence="13">The sequence shown here is derived from an EMBL/GenBank/DDBJ whole genome shotgun (WGS) entry which is preliminary data.</text>
</comment>
<name>A0ABP7AEI8_9ACTN</name>
<evidence type="ECO:0000256" key="11">
    <source>
        <dbReference type="SAM" id="Coils"/>
    </source>
</evidence>
<feature type="transmembrane region" description="Helical" evidence="10">
    <location>
        <begin position="230"/>
        <end position="248"/>
    </location>
</feature>
<keyword evidence="4 10" id="KW-0812">Transmembrane</keyword>
<feature type="transmembrane region" description="Helical" evidence="10">
    <location>
        <begin position="207"/>
        <end position="224"/>
    </location>
</feature>
<keyword evidence="14" id="KW-1185">Reference proteome</keyword>
<keyword evidence="2 10" id="KW-0813">Transport</keyword>
<keyword evidence="7 10" id="KW-0406">Ion transport</keyword>
<organism evidence="13 14">
    <name type="scientific">Microlunatus ginsengisoli</name>
    <dbReference type="NCBI Taxonomy" id="363863"/>
    <lineage>
        <taxon>Bacteria</taxon>
        <taxon>Bacillati</taxon>
        <taxon>Actinomycetota</taxon>
        <taxon>Actinomycetes</taxon>
        <taxon>Propionibacteriales</taxon>
        <taxon>Propionibacteriaceae</taxon>
        <taxon>Microlunatus</taxon>
    </lineage>
</organism>
<evidence type="ECO:0000313" key="14">
    <source>
        <dbReference type="Proteomes" id="UP001501490"/>
    </source>
</evidence>
<feature type="transmembrane region" description="Helical" evidence="10">
    <location>
        <begin position="300"/>
        <end position="326"/>
    </location>
</feature>
<feature type="transmembrane region" description="Helical" evidence="10">
    <location>
        <begin position="178"/>
        <end position="200"/>
    </location>
</feature>
<keyword evidence="3 10" id="KW-1003">Cell membrane</keyword>
<evidence type="ECO:0000256" key="5">
    <source>
        <dbReference type="ARBA" id="ARBA00022989"/>
    </source>
</evidence>
<evidence type="ECO:0000256" key="2">
    <source>
        <dbReference type="ARBA" id="ARBA00022448"/>
    </source>
</evidence>
<protein>
    <submittedName>
        <fullName evidence="13">Na+/H+ antiporter</fullName>
    </submittedName>
</protein>
<feature type="coiled-coil region" evidence="11">
    <location>
        <begin position="443"/>
        <end position="470"/>
    </location>
</feature>
<evidence type="ECO:0000313" key="13">
    <source>
        <dbReference type="EMBL" id="GAA3630407.1"/>
    </source>
</evidence>
<evidence type="ECO:0000256" key="1">
    <source>
        <dbReference type="ARBA" id="ARBA00004651"/>
    </source>
</evidence>
<evidence type="ECO:0000256" key="10">
    <source>
        <dbReference type="RuleBase" id="RU366002"/>
    </source>
</evidence>
<comment type="similarity">
    <text evidence="10">Belongs to the monovalent cation:proton antiporter 1 (CPA1) transporter (TC 2.A.36) family.</text>
</comment>
<dbReference type="NCBIfam" id="TIGR00831">
    <property type="entry name" value="a_cpa1"/>
    <property type="match status" value="1"/>
</dbReference>
<reference evidence="14" key="1">
    <citation type="journal article" date="2019" name="Int. J. Syst. Evol. Microbiol.">
        <title>The Global Catalogue of Microorganisms (GCM) 10K type strain sequencing project: providing services to taxonomists for standard genome sequencing and annotation.</title>
        <authorList>
            <consortium name="The Broad Institute Genomics Platform"/>
            <consortium name="The Broad Institute Genome Sequencing Center for Infectious Disease"/>
            <person name="Wu L."/>
            <person name="Ma J."/>
        </authorList>
    </citation>
    <scope>NUCLEOTIDE SEQUENCE [LARGE SCALE GENOMIC DNA]</scope>
    <source>
        <strain evidence="14">JCM 16929</strain>
    </source>
</reference>
<feature type="transmembrane region" description="Helical" evidence="10">
    <location>
        <begin position="45"/>
        <end position="66"/>
    </location>
</feature>
<comment type="subcellular location">
    <subcellularLocation>
        <location evidence="1 10">Cell membrane</location>
        <topology evidence="1 10">Multi-pass membrane protein</topology>
    </subcellularLocation>
</comment>
<comment type="function">
    <text evidence="10">Na(+)/H(+) antiporter that extrudes sodium in exchange for external protons.</text>
</comment>
<dbReference type="Gene3D" id="6.10.140.1330">
    <property type="match status" value="1"/>
</dbReference>
<keyword evidence="11" id="KW-0175">Coiled coil</keyword>
<feature type="transmembrane region" description="Helical" evidence="10">
    <location>
        <begin position="147"/>
        <end position="166"/>
    </location>
</feature>
<evidence type="ECO:0000256" key="6">
    <source>
        <dbReference type="ARBA" id="ARBA00023053"/>
    </source>
</evidence>
<feature type="transmembrane region" description="Helical" evidence="10">
    <location>
        <begin position="260"/>
        <end position="280"/>
    </location>
</feature>
<dbReference type="Pfam" id="PF00999">
    <property type="entry name" value="Na_H_Exchanger"/>
    <property type="match status" value="1"/>
</dbReference>
<dbReference type="EMBL" id="BAABAB010000026">
    <property type="protein sequence ID" value="GAA3630407.1"/>
    <property type="molecule type" value="Genomic_DNA"/>
</dbReference>
<evidence type="ECO:0000256" key="7">
    <source>
        <dbReference type="ARBA" id="ARBA00023065"/>
    </source>
</evidence>
<evidence type="ECO:0000256" key="8">
    <source>
        <dbReference type="ARBA" id="ARBA00023136"/>
    </source>
</evidence>
<evidence type="ECO:0000256" key="4">
    <source>
        <dbReference type="ARBA" id="ARBA00022692"/>
    </source>
</evidence>
<feature type="transmembrane region" description="Helical" evidence="10">
    <location>
        <begin position="111"/>
        <end position="131"/>
    </location>
</feature>
<keyword evidence="8 10" id="KW-0472">Membrane</keyword>
<feature type="domain" description="Cation/H+ exchanger transmembrane" evidence="12">
    <location>
        <begin position="13"/>
        <end position="403"/>
    </location>
</feature>
<dbReference type="InterPro" id="IPR006153">
    <property type="entry name" value="Cation/H_exchanger_TM"/>
</dbReference>
<keyword evidence="5 10" id="KW-1133">Transmembrane helix</keyword>
<evidence type="ECO:0000259" key="12">
    <source>
        <dbReference type="Pfam" id="PF00999"/>
    </source>
</evidence>
<feature type="transmembrane region" description="Helical" evidence="10">
    <location>
        <begin position="347"/>
        <end position="366"/>
    </location>
</feature>
<dbReference type="InterPro" id="IPR004705">
    <property type="entry name" value="Cation/H_exchanger_CPA1_bac"/>
</dbReference>